<dbReference type="GO" id="GO:0004867">
    <property type="term" value="F:serine-type endopeptidase inhibitor activity"/>
    <property type="evidence" value="ECO:0007669"/>
    <property type="project" value="InterPro"/>
</dbReference>
<dbReference type="InterPro" id="IPR036186">
    <property type="entry name" value="Serpin_sf"/>
</dbReference>
<proteinExistence type="inferred from homology"/>
<dbReference type="SMART" id="SM00093">
    <property type="entry name" value="SERPIN"/>
    <property type="match status" value="1"/>
</dbReference>
<dbReference type="PANTHER" id="PTHR11461:SF211">
    <property type="entry name" value="GH10112P-RELATED"/>
    <property type="match status" value="1"/>
</dbReference>
<dbReference type="GO" id="GO:0005615">
    <property type="term" value="C:extracellular space"/>
    <property type="evidence" value="ECO:0007669"/>
    <property type="project" value="InterPro"/>
</dbReference>
<dbReference type="Gene3D" id="2.30.39.10">
    <property type="entry name" value="Alpha-1-antitrypsin, domain 1"/>
    <property type="match status" value="1"/>
</dbReference>
<dbReference type="EMBL" id="HBFA01012622">
    <property type="protein sequence ID" value="CAD8660873.1"/>
    <property type="molecule type" value="Transcribed_RNA"/>
</dbReference>
<organism evidence="4">
    <name type="scientific">Pyramimonas obovata</name>
    <dbReference type="NCBI Taxonomy" id="1411642"/>
    <lineage>
        <taxon>Eukaryota</taxon>
        <taxon>Viridiplantae</taxon>
        <taxon>Chlorophyta</taxon>
        <taxon>Pyramimonadophyceae</taxon>
        <taxon>Pyramimonadales</taxon>
        <taxon>Pyramimonadaceae</taxon>
        <taxon>Pyramimonas</taxon>
        <taxon>Pyramimonas incertae sedis</taxon>
    </lineage>
</organism>
<feature type="domain" description="Serpin" evidence="3">
    <location>
        <begin position="72"/>
        <end position="446"/>
    </location>
</feature>
<dbReference type="InterPro" id="IPR000215">
    <property type="entry name" value="Serpin_fam"/>
</dbReference>
<comment type="similarity">
    <text evidence="1 2">Belongs to the serpin family.</text>
</comment>
<evidence type="ECO:0000313" key="4">
    <source>
        <dbReference type="EMBL" id="CAD8660873.1"/>
    </source>
</evidence>
<dbReference type="SUPFAM" id="SSF56574">
    <property type="entry name" value="Serpins"/>
    <property type="match status" value="1"/>
</dbReference>
<dbReference type="InterPro" id="IPR042185">
    <property type="entry name" value="Serpin_sf_2"/>
</dbReference>
<dbReference type="CDD" id="cd19588">
    <property type="entry name" value="serpin_miropin-like"/>
    <property type="match status" value="1"/>
</dbReference>
<protein>
    <recommendedName>
        <fullName evidence="3">Serpin domain-containing protein</fullName>
    </recommendedName>
</protein>
<dbReference type="PANTHER" id="PTHR11461">
    <property type="entry name" value="SERINE PROTEASE INHIBITOR, SERPIN"/>
    <property type="match status" value="1"/>
</dbReference>
<dbReference type="Pfam" id="PF00079">
    <property type="entry name" value="Serpin"/>
    <property type="match status" value="1"/>
</dbReference>
<reference evidence="4" key="1">
    <citation type="submission" date="2021-01" db="EMBL/GenBank/DDBJ databases">
        <authorList>
            <person name="Corre E."/>
            <person name="Pelletier E."/>
            <person name="Niang G."/>
            <person name="Scheremetjew M."/>
            <person name="Finn R."/>
            <person name="Kale V."/>
            <person name="Holt S."/>
            <person name="Cochrane G."/>
            <person name="Meng A."/>
            <person name="Brown T."/>
            <person name="Cohen L."/>
        </authorList>
    </citation>
    <scope>NUCLEOTIDE SEQUENCE</scope>
    <source>
        <strain evidence="4">CCMP722</strain>
    </source>
</reference>
<dbReference type="InterPro" id="IPR023795">
    <property type="entry name" value="Serpin_CS"/>
</dbReference>
<accession>A0A7S0N7I4</accession>
<gene>
    <name evidence="4" type="ORF">POBO1169_LOCUS6578</name>
</gene>
<name>A0A7S0N7I4_9CHLO</name>
<sequence length="449" mass="49626">MFSARSVGVALFAFAYWFLFIRGDAKSVWYKPIVVEVDSQHHTRPSEQIKAGATEEAMEVAEVASSFNEFGLELFNTLTSAADGGNVLISPLSVATALSMVAAGTTEGSANAQQFDKTLRLPVTSDSTKDVLRSALQRVSSVDPKVKLLLANSQWTRGGSIKETYKQKLSAVFDADVRELTAEAEPINQWVSEKTEGMIKRLLDEVDPLTVAVLINAVYFKGEWADKFDKANTRKMDFHLASGTSTPCQMMFRDAKMGYREIFLTDKARETRQYDAQLVELPYGSGQDFGAVIILPRAGTSTSVGELMAHAMQNPGVWEEWVQRLPKRPVEMYLPRFKLEYGVQDIKAALTSMGLVEPFVAGTAGREGAFQRMTDDEQVYLSNVFHKAVMEVNEEGTEAAAVTAAVMMTRAMPPQPVEMKVDHPFLFAVRDLKSGLLLFIGNVEAPEFN</sequence>
<dbReference type="Gene3D" id="3.30.497.10">
    <property type="entry name" value="Antithrombin, subunit I, domain 2"/>
    <property type="match status" value="1"/>
</dbReference>
<evidence type="ECO:0000259" key="3">
    <source>
        <dbReference type="SMART" id="SM00093"/>
    </source>
</evidence>
<dbReference type="InterPro" id="IPR042178">
    <property type="entry name" value="Serpin_sf_1"/>
</dbReference>
<dbReference type="AlphaFoldDB" id="A0A7S0N7I4"/>
<evidence type="ECO:0000256" key="2">
    <source>
        <dbReference type="RuleBase" id="RU000411"/>
    </source>
</evidence>
<evidence type="ECO:0000256" key="1">
    <source>
        <dbReference type="ARBA" id="ARBA00009500"/>
    </source>
</evidence>
<dbReference type="PROSITE" id="PS00284">
    <property type="entry name" value="SERPIN"/>
    <property type="match status" value="1"/>
</dbReference>
<dbReference type="InterPro" id="IPR023796">
    <property type="entry name" value="Serpin_dom"/>
</dbReference>